<name>A0A0B8T004_9SPHI</name>
<dbReference type="OrthoDB" id="1097927at2"/>
<accession>A0A0B8T004</accession>
<dbReference type="RefSeq" id="WP_131555291.1">
    <property type="nucleotide sequence ID" value="NZ_JJMU01000053.1"/>
</dbReference>
<dbReference type="PATRIC" id="fig|1229276.3.peg.3021"/>
<comment type="caution">
    <text evidence="1">The sequence shown here is derived from an EMBL/GenBank/DDBJ whole genome shotgun (WGS) entry which is preliminary data.</text>
</comment>
<sequence>MGWFTRFKKNEPTTQVDAKTVALPESSKQISVDNSQLNGASIHDQQGIFLIYAYLQQDFEKRGFDDALVSPDEGYKNDNIRLIKYDLEILVHQIKTYHESLMKDIEFHIHSRGRAGLIDLVDELKIKQTDLKAHMDKVQEFEHSLQSDSGFCERAILAYKRGFMKGMASITQTYLLSKKF</sequence>
<reference evidence="2" key="1">
    <citation type="submission" date="2014-04" db="EMBL/GenBank/DDBJ databases">
        <title>Whole-Genome optical mapping and complete genome sequence of Sphingobacterium deserti sp. nov., a new spaces isolated from desert in the west of China.</title>
        <authorList>
            <person name="Teng C."/>
            <person name="Zhou Z."/>
            <person name="Li X."/>
            <person name="Chen M."/>
            <person name="Lin M."/>
            <person name="Wang L."/>
            <person name="Su S."/>
            <person name="Zhang C."/>
            <person name="Zhang W."/>
        </authorList>
    </citation>
    <scope>NUCLEOTIDE SEQUENCE [LARGE SCALE GENOMIC DNA]</scope>
    <source>
        <strain evidence="2">ACCC05744</strain>
    </source>
</reference>
<organism evidence="1 2">
    <name type="scientific">Sphingobacterium deserti</name>
    <dbReference type="NCBI Taxonomy" id="1229276"/>
    <lineage>
        <taxon>Bacteria</taxon>
        <taxon>Pseudomonadati</taxon>
        <taxon>Bacteroidota</taxon>
        <taxon>Sphingobacteriia</taxon>
        <taxon>Sphingobacteriales</taxon>
        <taxon>Sphingobacteriaceae</taxon>
        <taxon>Sphingobacterium</taxon>
    </lineage>
</organism>
<gene>
    <name evidence="1" type="ORF">DI53_2922</name>
</gene>
<evidence type="ECO:0000313" key="2">
    <source>
        <dbReference type="Proteomes" id="UP000031802"/>
    </source>
</evidence>
<dbReference type="STRING" id="1229276.DI53_2922"/>
<reference evidence="1 2" key="2">
    <citation type="journal article" date="2015" name="PLoS ONE">
        <title>Whole-Genome Optical Mapping and Finished Genome Sequence of Sphingobacterium deserti sp. nov., a New Species Isolated from the Western Desert of China.</title>
        <authorList>
            <person name="Teng C."/>
            <person name="Zhou Z."/>
            <person name="Molnar I."/>
            <person name="Li X."/>
            <person name="Tang R."/>
            <person name="Chen M."/>
            <person name="Wang L."/>
            <person name="Su S."/>
            <person name="Zhang W."/>
            <person name="Lin M."/>
        </authorList>
    </citation>
    <scope>NUCLEOTIDE SEQUENCE [LARGE SCALE GENOMIC DNA]</scope>
    <source>
        <strain evidence="2">ACCC05744</strain>
    </source>
</reference>
<protein>
    <submittedName>
        <fullName evidence="1">Uncharacterized protein</fullName>
    </submittedName>
</protein>
<dbReference type="eggNOG" id="ENOG50331KU">
    <property type="taxonomic scope" value="Bacteria"/>
</dbReference>
<dbReference type="Proteomes" id="UP000031802">
    <property type="component" value="Unassembled WGS sequence"/>
</dbReference>
<dbReference type="AlphaFoldDB" id="A0A0B8T004"/>
<dbReference type="EMBL" id="JJMU01000053">
    <property type="protein sequence ID" value="KGE13391.1"/>
    <property type="molecule type" value="Genomic_DNA"/>
</dbReference>
<evidence type="ECO:0000313" key="1">
    <source>
        <dbReference type="EMBL" id="KGE13391.1"/>
    </source>
</evidence>
<keyword evidence="2" id="KW-1185">Reference proteome</keyword>
<proteinExistence type="predicted"/>